<dbReference type="Gene3D" id="2.120.10.10">
    <property type="match status" value="1"/>
</dbReference>
<accession>A0ABW4ZDW0</accession>
<comment type="catalytic activity">
    <reaction evidence="1">
        <text>Hydrolysis of alpha-(2-&gt;3)-, alpha-(2-&gt;6)-, alpha-(2-&gt;8)- glycosidic linkages of terminal sialic acid residues in oligosaccharides, glycoproteins, glycolipids, colominic acid and synthetic substrates.</text>
        <dbReference type="EC" id="3.2.1.18"/>
    </reaction>
</comment>
<dbReference type="PANTHER" id="PTHR10628:SF30">
    <property type="entry name" value="EXO-ALPHA-SIALIDASE"/>
    <property type="match status" value="1"/>
</dbReference>
<comment type="similarity">
    <text evidence="2">Belongs to the glycosyl hydrolase 33 family.</text>
</comment>
<evidence type="ECO:0000256" key="1">
    <source>
        <dbReference type="ARBA" id="ARBA00000427"/>
    </source>
</evidence>
<reference evidence="6" key="1">
    <citation type="journal article" date="2019" name="Int. J. Syst. Evol. Microbiol.">
        <title>The Global Catalogue of Microorganisms (GCM) 10K type strain sequencing project: providing services to taxonomists for standard genome sequencing and annotation.</title>
        <authorList>
            <consortium name="The Broad Institute Genomics Platform"/>
            <consortium name="The Broad Institute Genome Sequencing Center for Infectious Disease"/>
            <person name="Wu L."/>
            <person name="Ma J."/>
        </authorList>
    </citation>
    <scope>NUCLEOTIDE SEQUENCE [LARGE SCALE GENOMIC DNA]</scope>
    <source>
        <strain evidence="6">CCUG 57942</strain>
    </source>
</reference>
<keyword evidence="5" id="KW-0378">Hydrolase</keyword>
<dbReference type="GO" id="GO:0016798">
    <property type="term" value="F:hydrolase activity, acting on glycosyl bonds"/>
    <property type="evidence" value="ECO:0007669"/>
    <property type="project" value="UniProtKB-KW"/>
</dbReference>
<dbReference type="InterPro" id="IPR026856">
    <property type="entry name" value="Sialidase_fam"/>
</dbReference>
<organism evidence="5 6">
    <name type="scientific">Rubritalea tangerina</name>
    <dbReference type="NCBI Taxonomy" id="430798"/>
    <lineage>
        <taxon>Bacteria</taxon>
        <taxon>Pseudomonadati</taxon>
        <taxon>Verrucomicrobiota</taxon>
        <taxon>Verrucomicrobiia</taxon>
        <taxon>Verrucomicrobiales</taxon>
        <taxon>Rubritaleaceae</taxon>
        <taxon>Rubritalea</taxon>
    </lineage>
</organism>
<protein>
    <recommendedName>
        <fullName evidence="3">exo-alpha-sialidase</fullName>
        <ecNumber evidence="3">3.2.1.18</ecNumber>
    </recommendedName>
</protein>
<evidence type="ECO:0000313" key="6">
    <source>
        <dbReference type="Proteomes" id="UP001597389"/>
    </source>
</evidence>
<comment type="caution">
    <text evidence="5">The sequence shown here is derived from an EMBL/GenBank/DDBJ whole genome shotgun (WGS) entry which is preliminary data.</text>
</comment>
<keyword evidence="4" id="KW-0732">Signal</keyword>
<dbReference type="RefSeq" id="WP_377178642.1">
    <property type="nucleotide sequence ID" value="NZ_JBHUJB010000073.1"/>
</dbReference>
<feature type="signal peptide" evidence="4">
    <location>
        <begin position="1"/>
        <end position="16"/>
    </location>
</feature>
<proteinExistence type="inferred from homology"/>
<dbReference type="SUPFAM" id="SSF50939">
    <property type="entry name" value="Sialidases"/>
    <property type="match status" value="1"/>
</dbReference>
<keyword evidence="5" id="KW-0326">Glycosidase</keyword>
<dbReference type="Proteomes" id="UP001597389">
    <property type="component" value="Unassembled WGS sequence"/>
</dbReference>
<feature type="chain" id="PRO_5047502453" description="exo-alpha-sialidase" evidence="4">
    <location>
        <begin position="17"/>
        <end position="411"/>
    </location>
</feature>
<evidence type="ECO:0000256" key="2">
    <source>
        <dbReference type="ARBA" id="ARBA00009348"/>
    </source>
</evidence>
<dbReference type="CDD" id="cd15482">
    <property type="entry name" value="Sialidase_non-viral"/>
    <property type="match status" value="1"/>
</dbReference>
<gene>
    <name evidence="5" type="ORF">ACFSW8_14970</name>
</gene>
<dbReference type="InterPro" id="IPR036278">
    <property type="entry name" value="Sialidase_sf"/>
</dbReference>
<dbReference type="EC" id="3.2.1.18" evidence="3"/>
<keyword evidence="6" id="KW-1185">Reference proteome</keyword>
<evidence type="ECO:0000313" key="5">
    <source>
        <dbReference type="EMBL" id="MFD2160203.1"/>
    </source>
</evidence>
<dbReference type="PANTHER" id="PTHR10628">
    <property type="entry name" value="SIALIDASE"/>
    <property type="match status" value="1"/>
</dbReference>
<evidence type="ECO:0000256" key="4">
    <source>
        <dbReference type="SAM" id="SignalP"/>
    </source>
</evidence>
<name>A0ABW4ZDW0_9BACT</name>
<evidence type="ECO:0000256" key="3">
    <source>
        <dbReference type="ARBA" id="ARBA00012733"/>
    </source>
</evidence>
<sequence length="411" mass="44998">MKSISLLLLSTFTALADFDWQTQSWPSQPATGLQALDQKPTERKLIIEGNKTPFAKDGKYHRVRVPVAALSKSGTLIVASEGRLGANPDHPPGTDRDWDHVLISRSTDMGKTWTTSIIDDGKNKLDVGALSICSDKKSGKLFVLAYAANQGGKVLIYQSSDDGLTWTQHHQSGTTFTGGPLQQAFRMRPTNGIQLSPLHGPSADIILPGVIGYSKNRMMGLLRYQNAQDAWTLTTTFENVTDPQLAGEMTVAELDGPQAGKLYFITRPESKIHGKMKSHLTHTLGTKPAPPEAWSDSAFSFKRCNQNLARYSFKEFHNKSRLIFSSTKNLTGKRLGGHISVSYNNGHTWKSRAIVSDQEQFGYSQILPLPDGTIAVIYEGQNAAGQATTALYFKRASMAWITQGADAGLVK</sequence>
<dbReference type="EMBL" id="JBHUJB010000073">
    <property type="protein sequence ID" value="MFD2160203.1"/>
    <property type="molecule type" value="Genomic_DNA"/>
</dbReference>